<accession>A0AA37XC03</accession>
<evidence type="ECO:0000313" key="3">
    <source>
        <dbReference type="Proteomes" id="UP001157160"/>
    </source>
</evidence>
<dbReference type="EMBL" id="BSUL01000001">
    <property type="protein sequence ID" value="GMA28022.1"/>
    <property type="molecule type" value="Genomic_DNA"/>
</dbReference>
<name>A0AA37XC03_9MICO</name>
<reference evidence="2 3" key="1">
    <citation type="journal article" date="2014" name="Int. J. Syst. Evol. Microbiol.">
        <title>Complete genome sequence of Corynebacterium casei LMG S-19264T (=DSM 44701T), isolated from a smear-ripened cheese.</title>
        <authorList>
            <consortium name="US DOE Joint Genome Institute (JGI-PGF)"/>
            <person name="Walter F."/>
            <person name="Albersmeier A."/>
            <person name="Kalinowski J."/>
            <person name="Ruckert C."/>
        </authorList>
    </citation>
    <scope>NUCLEOTIDE SEQUENCE [LARGE SCALE GENOMIC DNA]</scope>
    <source>
        <strain evidence="2 3">NBRC 112289</strain>
    </source>
</reference>
<evidence type="ECO:0000256" key="1">
    <source>
        <dbReference type="ARBA" id="ARBA00022679"/>
    </source>
</evidence>
<dbReference type="Proteomes" id="UP001157160">
    <property type="component" value="Unassembled WGS sequence"/>
</dbReference>
<dbReference type="Gene3D" id="3.40.50.2000">
    <property type="entry name" value="Glycogen Phosphorylase B"/>
    <property type="match status" value="2"/>
</dbReference>
<keyword evidence="1 2" id="KW-0808">Transferase</keyword>
<proteinExistence type="predicted"/>
<dbReference type="PANTHER" id="PTHR46401:SF2">
    <property type="entry name" value="GLYCOSYLTRANSFERASE WBBK-RELATED"/>
    <property type="match status" value="1"/>
</dbReference>
<protein>
    <submittedName>
        <fullName evidence="2">Glycosyl transferase</fullName>
    </submittedName>
</protein>
<dbReference type="SUPFAM" id="SSF53756">
    <property type="entry name" value="UDP-Glycosyltransferase/glycogen phosphorylase"/>
    <property type="match status" value="1"/>
</dbReference>
<sequence length="373" mass="40506">MTNLQVVIDPAVGSDPGDIGRYTTELTSELIRSAPDEVGVEALVASVTAQEYEQLNEELPGLLDVRKSAFDRGTLRSMWRRGLGGPTRGLIHATDVFAPLRKRSRGDDDTSQVVVTVPDARAWTEPDLLPKGEASARRSMLKRAERYADALIVPSHTVADQLSNFGRFGDRVRVIPPGATAWTVPPADAASRAERLGLPNRFVFVDEEAAGRNGLATLVKAMSRTDGPTVPLVVNRRGDLNDVIKRAGLDSTRVVQLDRPTPEDLATVLSRATVYVQPSPVTGFGLRALDALAAGVPVVHCDDAALEELTADAALVIDRKDVSGYTASLAQHLEALLDDEQTLARLRIAGQDRARWFSWRDAAEKVWQLHADL</sequence>
<organism evidence="2 3">
    <name type="scientific">Arenivirga flava</name>
    <dbReference type="NCBI Taxonomy" id="1930060"/>
    <lineage>
        <taxon>Bacteria</taxon>
        <taxon>Bacillati</taxon>
        <taxon>Actinomycetota</taxon>
        <taxon>Actinomycetes</taxon>
        <taxon>Micrococcales</taxon>
        <taxon>Microbacteriaceae</taxon>
        <taxon>Arenivirga</taxon>
    </lineage>
</organism>
<dbReference type="GO" id="GO:0009103">
    <property type="term" value="P:lipopolysaccharide biosynthetic process"/>
    <property type="evidence" value="ECO:0007669"/>
    <property type="project" value="TreeGrafter"/>
</dbReference>
<dbReference type="CDD" id="cd03809">
    <property type="entry name" value="GT4_MtfB-like"/>
    <property type="match status" value="1"/>
</dbReference>
<comment type="caution">
    <text evidence="2">The sequence shown here is derived from an EMBL/GenBank/DDBJ whole genome shotgun (WGS) entry which is preliminary data.</text>
</comment>
<gene>
    <name evidence="2" type="ORF">GCM10025874_12750</name>
</gene>
<evidence type="ECO:0000313" key="2">
    <source>
        <dbReference type="EMBL" id="GMA28022.1"/>
    </source>
</evidence>
<dbReference type="Pfam" id="PF13692">
    <property type="entry name" value="Glyco_trans_1_4"/>
    <property type="match status" value="1"/>
</dbReference>
<dbReference type="PANTHER" id="PTHR46401">
    <property type="entry name" value="GLYCOSYLTRANSFERASE WBBK-RELATED"/>
    <property type="match status" value="1"/>
</dbReference>
<dbReference type="AlphaFoldDB" id="A0AA37XC03"/>
<keyword evidence="3" id="KW-1185">Reference proteome</keyword>
<dbReference type="GO" id="GO:0016757">
    <property type="term" value="F:glycosyltransferase activity"/>
    <property type="evidence" value="ECO:0007669"/>
    <property type="project" value="TreeGrafter"/>
</dbReference>
<dbReference type="RefSeq" id="WP_284231134.1">
    <property type="nucleotide sequence ID" value="NZ_BSUL01000001.1"/>
</dbReference>